<dbReference type="RefSeq" id="WP_171091371.1">
    <property type="nucleotide sequence ID" value="NZ_CP053069.1"/>
</dbReference>
<evidence type="ECO:0000313" key="4">
    <source>
        <dbReference type="EMBL" id="QJR10679.1"/>
    </source>
</evidence>
<evidence type="ECO:0000256" key="2">
    <source>
        <dbReference type="PROSITE-ProRule" id="PRU00169"/>
    </source>
</evidence>
<dbReference type="InterPro" id="IPR011006">
    <property type="entry name" value="CheY-like_superfamily"/>
</dbReference>
<dbReference type="Proteomes" id="UP000501534">
    <property type="component" value="Chromosome"/>
</dbReference>
<dbReference type="PANTHER" id="PTHR44591">
    <property type="entry name" value="STRESS RESPONSE REGULATOR PROTEIN 1"/>
    <property type="match status" value="1"/>
</dbReference>
<organism evidence="4 5">
    <name type="scientific">Usitatibacter rugosus</name>
    <dbReference type="NCBI Taxonomy" id="2732067"/>
    <lineage>
        <taxon>Bacteria</taxon>
        <taxon>Pseudomonadati</taxon>
        <taxon>Pseudomonadota</taxon>
        <taxon>Betaproteobacteria</taxon>
        <taxon>Nitrosomonadales</taxon>
        <taxon>Usitatibacteraceae</taxon>
        <taxon>Usitatibacter</taxon>
    </lineage>
</organism>
<dbReference type="GO" id="GO:0000160">
    <property type="term" value="P:phosphorelay signal transduction system"/>
    <property type="evidence" value="ECO:0007669"/>
    <property type="project" value="InterPro"/>
</dbReference>
<dbReference type="Gene3D" id="3.40.50.2300">
    <property type="match status" value="1"/>
</dbReference>
<feature type="domain" description="Response regulatory" evidence="3">
    <location>
        <begin position="10"/>
        <end position="127"/>
    </location>
</feature>
<proteinExistence type="predicted"/>
<evidence type="ECO:0000259" key="3">
    <source>
        <dbReference type="PROSITE" id="PS50110"/>
    </source>
</evidence>
<dbReference type="InterPro" id="IPR050595">
    <property type="entry name" value="Bact_response_regulator"/>
</dbReference>
<accession>A0A6M4GTL2</accession>
<dbReference type="Pfam" id="PF00072">
    <property type="entry name" value="Response_reg"/>
    <property type="match status" value="1"/>
</dbReference>
<dbReference type="EMBL" id="CP053069">
    <property type="protein sequence ID" value="QJR10679.1"/>
    <property type="molecule type" value="Genomic_DNA"/>
</dbReference>
<dbReference type="AlphaFoldDB" id="A0A6M4GTL2"/>
<reference evidence="4 5" key="1">
    <citation type="submission" date="2020-04" db="EMBL/GenBank/DDBJ databases">
        <title>Usitatibacter rugosus gen. nov., sp. nov. and Usitatibacter palustris sp. nov., novel members of Usitatibacteraceae fam. nov. within the order Nitrosomonadales isolated from soil.</title>
        <authorList>
            <person name="Huber K.J."/>
            <person name="Neumann-Schaal M."/>
            <person name="Geppert A."/>
            <person name="Luckner M."/>
            <person name="Wanner G."/>
            <person name="Overmann J."/>
        </authorList>
    </citation>
    <scope>NUCLEOTIDE SEQUENCE [LARGE SCALE GENOMIC DNA]</scope>
    <source>
        <strain evidence="4 5">0125_3</strain>
    </source>
</reference>
<name>A0A6M4GTL2_9PROT</name>
<dbReference type="KEGG" id="uru:DSM104443_01746"/>
<feature type="modified residue" description="4-aspartylphosphate" evidence="2">
    <location>
        <position position="60"/>
    </location>
</feature>
<dbReference type="InterPro" id="IPR001789">
    <property type="entry name" value="Sig_transdc_resp-reg_receiver"/>
</dbReference>
<evidence type="ECO:0000256" key="1">
    <source>
        <dbReference type="ARBA" id="ARBA00022553"/>
    </source>
</evidence>
<dbReference type="SUPFAM" id="SSF52172">
    <property type="entry name" value="CheY-like"/>
    <property type="match status" value="1"/>
</dbReference>
<keyword evidence="1 2" id="KW-0597">Phosphoprotein</keyword>
<gene>
    <name evidence="4" type="primary">mprA_2</name>
    <name evidence="4" type="ORF">DSM104443_01746</name>
</gene>
<protein>
    <submittedName>
        <fullName evidence="4">Response regulator MprA</fullName>
    </submittedName>
</protein>
<dbReference type="SMART" id="SM00448">
    <property type="entry name" value="REC"/>
    <property type="match status" value="1"/>
</dbReference>
<sequence>MDTSAPTLTRILQVDDDEDILMIGKTALEGYGGFEVETALGGTEGLKAVAAFKPQLIVLDWMMPGMNGLAFMQELRRRPGGEEIGVVYMTASVSESRRGELIAAGALDVLTKPFDARGLSAQILAIWKRHHGVAAAG</sequence>
<evidence type="ECO:0000313" key="5">
    <source>
        <dbReference type="Proteomes" id="UP000501534"/>
    </source>
</evidence>
<keyword evidence="5" id="KW-1185">Reference proteome</keyword>
<dbReference type="PROSITE" id="PS50110">
    <property type="entry name" value="RESPONSE_REGULATORY"/>
    <property type="match status" value="1"/>
</dbReference>
<dbReference type="PANTHER" id="PTHR44591:SF3">
    <property type="entry name" value="RESPONSE REGULATORY DOMAIN-CONTAINING PROTEIN"/>
    <property type="match status" value="1"/>
</dbReference>